<dbReference type="InterPro" id="IPR002048">
    <property type="entry name" value="EF_hand_dom"/>
</dbReference>
<feature type="domain" description="EF-hand" evidence="2">
    <location>
        <begin position="153"/>
        <end position="183"/>
    </location>
</feature>
<organism evidence="3 4">
    <name type="scientific">Spongiivirga citrea</name>
    <dbReference type="NCBI Taxonomy" id="1481457"/>
    <lineage>
        <taxon>Bacteria</taxon>
        <taxon>Pseudomonadati</taxon>
        <taxon>Bacteroidota</taxon>
        <taxon>Flavobacteriia</taxon>
        <taxon>Flavobacteriales</taxon>
        <taxon>Flavobacteriaceae</taxon>
        <taxon>Spongiivirga</taxon>
    </lineage>
</organism>
<name>A0A6M0CLT3_9FLAO</name>
<feature type="signal peptide" evidence="1">
    <location>
        <begin position="1"/>
        <end position="22"/>
    </location>
</feature>
<proteinExistence type="predicted"/>
<comment type="caution">
    <text evidence="3">The sequence shown here is derived from an EMBL/GenBank/DDBJ whole genome shotgun (WGS) entry which is preliminary data.</text>
</comment>
<dbReference type="Pfam" id="PF14060">
    <property type="entry name" value="DUF4252"/>
    <property type="match status" value="1"/>
</dbReference>
<dbReference type="PROSITE" id="PS50222">
    <property type="entry name" value="EF_HAND_2"/>
    <property type="match status" value="1"/>
</dbReference>
<accession>A0A6M0CLT3</accession>
<dbReference type="RefSeq" id="WP_164032609.1">
    <property type="nucleotide sequence ID" value="NZ_JAABOQ010000004.1"/>
</dbReference>
<dbReference type="Proteomes" id="UP000474296">
    <property type="component" value="Unassembled WGS sequence"/>
</dbReference>
<keyword evidence="1" id="KW-0732">Signal</keyword>
<reference evidence="3 4" key="1">
    <citation type="submission" date="2020-01" db="EMBL/GenBank/DDBJ databases">
        <title>Spongiivirga citrea KCTC 32990T.</title>
        <authorList>
            <person name="Wang G."/>
        </authorList>
    </citation>
    <scope>NUCLEOTIDE SEQUENCE [LARGE SCALE GENOMIC DNA]</scope>
    <source>
        <strain evidence="3 4">KCTC 32990</strain>
    </source>
</reference>
<dbReference type="PROSITE" id="PS51257">
    <property type="entry name" value="PROKAR_LIPOPROTEIN"/>
    <property type="match status" value="1"/>
</dbReference>
<sequence>MKKSIKIIAAAFMVLVTMSSCDNDPSLQQYYVENTENADFLSLDIPVSTLGVDTGKFSASEKEAYESVRKLNVLAFKLNESNKMEYGIEQEKVNAILKNPNYNELMRMGTGGKGAVVKYLGDDDSIDEVVIFGKDDEMGFALVRVLGDNMNPANMVQLMKAMENADFDGNGQLKELENFLKKS</sequence>
<protein>
    <submittedName>
        <fullName evidence="3">DUF4252 domain-containing protein</fullName>
    </submittedName>
</protein>
<dbReference type="InterPro" id="IPR025348">
    <property type="entry name" value="DUF4252"/>
</dbReference>
<dbReference type="AlphaFoldDB" id="A0A6M0CLT3"/>
<evidence type="ECO:0000313" key="3">
    <source>
        <dbReference type="EMBL" id="NER17943.1"/>
    </source>
</evidence>
<evidence type="ECO:0000259" key="2">
    <source>
        <dbReference type="PROSITE" id="PS50222"/>
    </source>
</evidence>
<evidence type="ECO:0000313" key="4">
    <source>
        <dbReference type="Proteomes" id="UP000474296"/>
    </source>
</evidence>
<gene>
    <name evidence="3" type="ORF">GWK10_12020</name>
</gene>
<feature type="chain" id="PRO_5026699991" evidence="1">
    <location>
        <begin position="23"/>
        <end position="183"/>
    </location>
</feature>
<dbReference type="GO" id="GO:0005509">
    <property type="term" value="F:calcium ion binding"/>
    <property type="evidence" value="ECO:0007669"/>
    <property type="project" value="InterPro"/>
</dbReference>
<evidence type="ECO:0000256" key="1">
    <source>
        <dbReference type="SAM" id="SignalP"/>
    </source>
</evidence>
<keyword evidence="4" id="KW-1185">Reference proteome</keyword>
<dbReference type="EMBL" id="JAABOQ010000004">
    <property type="protein sequence ID" value="NER17943.1"/>
    <property type="molecule type" value="Genomic_DNA"/>
</dbReference>